<comment type="cofactor">
    <cofactor evidence="1">
        <name>Mg(2+)</name>
        <dbReference type="ChEBI" id="CHEBI:18420"/>
    </cofactor>
</comment>
<protein>
    <recommendedName>
        <fullName evidence="2">diguanylate cyclase</fullName>
        <ecNumber evidence="2">2.7.7.65</ecNumber>
    </recommendedName>
</protein>
<gene>
    <name evidence="5" type="ORF">F5I99_06170</name>
</gene>
<dbReference type="PROSITE" id="PS50887">
    <property type="entry name" value="GGDEF"/>
    <property type="match status" value="1"/>
</dbReference>
<evidence type="ECO:0000256" key="3">
    <source>
        <dbReference type="ARBA" id="ARBA00034247"/>
    </source>
</evidence>
<dbReference type="EMBL" id="CP044222">
    <property type="protein sequence ID" value="QEW06116.1"/>
    <property type="molecule type" value="Genomic_DNA"/>
</dbReference>
<sequence length="346" mass="39633">MNANPHLLDRLATLTSIRDLELLEFSLLKTVYELFRPEQVMMLKYDSDGDVRFTMRYGHDGCHESNRTVRSKEPEQPEVFSALRMARRISAPYHSRLVNGNSLSAYPALDFQVLSVCLVIEARRPATPNDVRLIQGLLQIYRNFCELIEDAQRDQLTGLLNRKTFDESIQRVIGMSATAAYPFVDDERRQQADTDISYWLGLIDIDNFKLVNDNLGHIYGDEVLLLLSQIMRDIFRESDLLFRFGGEEFVVITENVDMEGARTAFERFRQAVAAFEFPQVGRVTVSFGAVEVHPGDVVHALLDRADKALYFAKHHGKNRVCFYDELLAQGQIQPARSFVNNEAELF</sequence>
<feature type="domain" description="GGDEF" evidence="4">
    <location>
        <begin position="196"/>
        <end position="325"/>
    </location>
</feature>
<dbReference type="RefSeq" id="WP_151054147.1">
    <property type="nucleotide sequence ID" value="NZ_CP044222.1"/>
</dbReference>
<dbReference type="GO" id="GO:0052621">
    <property type="term" value="F:diguanylate cyclase activity"/>
    <property type="evidence" value="ECO:0007669"/>
    <property type="project" value="UniProtKB-EC"/>
</dbReference>
<dbReference type="AlphaFoldDB" id="A0A5J6LCG9"/>
<organism evidence="5 6">
    <name type="scientific">Nitrincola iocasae</name>
    <dbReference type="NCBI Taxonomy" id="2614693"/>
    <lineage>
        <taxon>Bacteria</taxon>
        <taxon>Pseudomonadati</taxon>
        <taxon>Pseudomonadota</taxon>
        <taxon>Gammaproteobacteria</taxon>
        <taxon>Oceanospirillales</taxon>
        <taxon>Oceanospirillaceae</taxon>
        <taxon>Nitrincola</taxon>
    </lineage>
</organism>
<dbReference type="EC" id="2.7.7.65" evidence="2"/>
<dbReference type="Gene3D" id="3.30.70.270">
    <property type="match status" value="1"/>
</dbReference>
<dbReference type="SMART" id="SM00267">
    <property type="entry name" value="GGDEF"/>
    <property type="match status" value="1"/>
</dbReference>
<proteinExistence type="predicted"/>
<dbReference type="Pfam" id="PF00990">
    <property type="entry name" value="GGDEF"/>
    <property type="match status" value="1"/>
</dbReference>
<dbReference type="Proteomes" id="UP000325606">
    <property type="component" value="Chromosome"/>
</dbReference>
<dbReference type="GO" id="GO:1902201">
    <property type="term" value="P:negative regulation of bacterial-type flagellum-dependent cell motility"/>
    <property type="evidence" value="ECO:0007669"/>
    <property type="project" value="TreeGrafter"/>
</dbReference>
<keyword evidence="6" id="KW-1185">Reference proteome</keyword>
<evidence type="ECO:0000256" key="1">
    <source>
        <dbReference type="ARBA" id="ARBA00001946"/>
    </source>
</evidence>
<evidence type="ECO:0000259" key="4">
    <source>
        <dbReference type="PROSITE" id="PS50887"/>
    </source>
</evidence>
<accession>A0A5J6LCG9</accession>
<dbReference type="GO" id="GO:0005886">
    <property type="term" value="C:plasma membrane"/>
    <property type="evidence" value="ECO:0007669"/>
    <property type="project" value="TreeGrafter"/>
</dbReference>
<dbReference type="InterPro" id="IPR000160">
    <property type="entry name" value="GGDEF_dom"/>
</dbReference>
<dbReference type="NCBIfam" id="TIGR00254">
    <property type="entry name" value="GGDEF"/>
    <property type="match status" value="1"/>
</dbReference>
<evidence type="ECO:0000313" key="5">
    <source>
        <dbReference type="EMBL" id="QEW06116.1"/>
    </source>
</evidence>
<dbReference type="InterPro" id="IPR043128">
    <property type="entry name" value="Rev_trsase/Diguanyl_cyclase"/>
</dbReference>
<dbReference type="FunFam" id="3.30.70.270:FF:000001">
    <property type="entry name" value="Diguanylate cyclase domain protein"/>
    <property type="match status" value="1"/>
</dbReference>
<dbReference type="CDD" id="cd01949">
    <property type="entry name" value="GGDEF"/>
    <property type="match status" value="1"/>
</dbReference>
<name>A0A5J6LCG9_9GAMM</name>
<dbReference type="InterPro" id="IPR029787">
    <property type="entry name" value="Nucleotide_cyclase"/>
</dbReference>
<comment type="catalytic activity">
    <reaction evidence="3">
        <text>2 GTP = 3',3'-c-di-GMP + 2 diphosphate</text>
        <dbReference type="Rhea" id="RHEA:24898"/>
        <dbReference type="ChEBI" id="CHEBI:33019"/>
        <dbReference type="ChEBI" id="CHEBI:37565"/>
        <dbReference type="ChEBI" id="CHEBI:58805"/>
        <dbReference type="EC" id="2.7.7.65"/>
    </reaction>
</comment>
<dbReference type="KEGG" id="nik:F5I99_06170"/>
<evidence type="ECO:0000256" key="2">
    <source>
        <dbReference type="ARBA" id="ARBA00012528"/>
    </source>
</evidence>
<reference evidence="5 6" key="1">
    <citation type="submission" date="2019-09" db="EMBL/GenBank/DDBJ databases">
        <title>Nitrincola iocasae sp. nov., a bacterium isolated from the sediment collected at a cold seep field in South China Sea.</title>
        <authorList>
            <person name="Zhang H."/>
            <person name="Wang H."/>
            <person name="Li C."/>
        </authorList>
    </citation>
    <scope>NUCLEOTIDE SEQUENCE [LARGE SCALE GENOMIC DNA]</scope>
    <source>
        <strain evidence="5 6">KXZD1103</strain>
    </source>
</reference>
<dbReference type="InterPro" id="IPR050469">
    <property type="entry name" value="Diguanylate_Cyclase"/>
</dbReference>
<evidence type="ECO:0000313" key="6">
    <source>
        <dbReference type="Proteomes" id="UP000325606"/>
    </source>
</evidence>
<dbReference type="SUPFAM" id="SSF55073">
    <property type="entry name" value="Nucleotide cyclase"/>
    <property type="match status" value="1"/>
</dbReference>
<dbReference type="PANTHER" id="PTHR45138:SF9">
    <property type="entry name" value="DIGUANYLATE CYCLASE DGCM-RELATED"/>
    <property type="match status" value="1"/>
</dbReference>
<dbReference type="PANTHER" id="PTHR45138">
    <property type="entry name" value="REGULATORY COMPONENTS OF SENSORY TRANSDUCTION SYSTEM"/>
    <property type="match status" value="1"/>
</dbReference>
<dbReference type="GO" id="GO:0043709">
    <property type="term" value="P:cell adhesion involved in single-species biofilm formation"/>
    <property type="evidence" value="ECO:0007669"/>
    <property type="project" value="TreeGrafter"/>
</dbReference>